<organism evidence="2 3">
    <name type="scientific">Dermatophagoides pteronyssinus</name>
    <name type="common">European house dust mite</name>
    <dbReference type="NCBI Taxonomy" id="6956"/>
    <lineage>
        <taxon>Eukaryota</taxon>
        <taxon>Metazoa</taxon>
        <taxon>Ecdysozoa</taxon>
        <taxon>Arthropoda</taxon>
        <taxon>Chelicerata</taxon>
        <taxon>Arachnida</taxon>
        <taxon>Acari</taxon>
        <taxon>Acariformes</taxon>
        <taxon>Sarcoptiformes</taxon>
        <taxon>Astigmata</taxon>
        <taxon>Psoroptidia</taxon>
        <taxon>Analgoidea</taxon>
        <taxon>Pyroglyphidae</taxon>
        <taxon>Dermatophagoidinae</taxon>
        <taxon>Dermatophagoides</taxon>
    </lineage>
</organism>
<reference evidence="2 3" key="1">
    <citation type="journal article" date="2018" name="J. Allergy Clin. Immunol.">
        <title>High-quality assembly of Dermatophagoides pteronyssinus genome and transcriptome reveals a wide range of novel allergens.</title>
        <authorList>
            <person name="Liu X.Y."/>
            <person name="Yang K.Y."/>
            <person name="Wang M.Q."/>
            <person name="Kwok J.S."/>
            <person name="Zeng X."/>
            <person name="Yang Z."/>
            <person name="Xiao X.J."/>
            <person name="Lau C.P."/>
            <person name="Li Y."/>
            <person name="Huang Z.M."/>
            <person name="Ba J.G."/>
            <person name="Yim A.K."/>
            <person name="Ouyang C.Y."/>
            <person name="Ngai S.M."/>
            <person name="Chan T.F."/>
            <person name="Leung E.L."/>
            <person name="Liu L."/>
            <person name="Liu Z.G."/>
            <person name="Tsui S.K."/>
        </authorList>
    </citation>
    <scope>NUCLEOTIDE SEQUENCE [LARGE SCALE GENOMIC DNA]</scope>
    <source>
        <strain evidence="2">Derp</strain>
    </source>
</reference>
<name>A0ABQ8JCM1_DERPT</name>
<dbReference type="InterPro" id="IPR036179">
    <property type="entry name" value="Ig-like_dom_sf"/>
</dbReference>
<dbReference type="PROSITE" id="PS50835">
    <property type="entry name" value="IG_LIKE"/>
    <property type="match status" value="1"/>
</dbReference>
<reference evidence="2 3" key="2">
    <citation type="journal article" date="2022" name="Mol. Biol. Evol.">
        <title>Comparative Genomics Reveals Insights into the Divergent Evolution of Astigmatic Mites and Household Pest Adaptations.</title>
        <authorList>
            <person name="Xiong Q."/>
            <person name="Wan A.T."/>
            <person name="Liu X."/>
            <person name="Fung C.S."/>
            <person name="Xiao X."/>
            <person name="Malainual N."/>
            <person name="Hou J."/>
            <person name="Wang L."/>
            <person name="Wang M."/>
            <person name="Yang K.Y."/>
            <person name="Cui Y."/>
            <person name="Leung E.L."/>
            <person name="Nong W."/>
            <person name="Shin S.K."/>
            <person name="Au S.W."/>
            <person name="Jeong K.Y."/>
            <person name="Chew F.T."/>
            <person name="Hui J.H."/>
            <person name="Leung T.F."/>
            <person name="Tungtrongchitr A."/>
            <person name="Zhong N."/>
            <person name="Liu Z."/>
            <person name="Tsui S.K."/>
        </authorList>
    </citation>
    <scope>NUCLEOTIDE SEQUENCE [LARGE SCALE GENOMIC DNA]</scope>
    <source>
        <strain evidence="2">Derp</strain>
    </source>
</reference>
<dbReference type="Proteomes" id="UP000887458">
    <property type="component" value="Unassembled WGS sequence"/>
</dbReference>
<evidence type="ECO:0000313" key="2">
    <source>
        <dbReference type="EMBL" id="KAH9420195.1"/>
    </source>
</evidence>
<dbReference type="Gene3D" id="2.60.40.10">
    <property type="entry name" value="Immunoglobulins"/>
    <property type="match status" value="1"/>
</dbReference>
<accession>A0ABQ8JCM1</accession>
<comment type="caution">
    <text evidence="2">The sequence shown here is derived from an EMBL/GenBank/DDBJ whole genome shotgun (WGS) entry which is preliminary data.</text>
</comment>
<evidence type="ECO:0000259" key="1">
    <source>
        <dbReference type="PROSITE" id="PS50835"/>
    </source>
</evidence>
<protein>
    <recommendedName>
        <fullName evidence="1">Ig-like domain-containing protein</fullName>
    </recommendedName>
</protein>
<evidence type="ECO:0000313" key="3">
    <source>
        <dbReference type="Proteomes" id="UP000887458"/>
    </source>
</evidence>
<keyword evidence="3" id="KW-1185">Reference proteome</keyword>
<dbReference type="InterPro" id="IPR007110">
    <property type="entry name" value="Ig-like_dom"/>
</dbReference>
<dbReference type="InterPro" id="IPR013783">
    <property type="entry name" value="Ig-like_fold"/>
</dbReference>
<dbReference type="EMBL" id="NJHN03000053">
    <property type="protein sequence ID" value="KAH9420195.1"/>
    <property type="molecule type" value="Genomic_DNA"/>
</dbReference>
<gene>
    <name evidence="2" type="ORF">DERP_011529</name>
</gene>
<sequence>MNKNVNKTEKHSWCEDEPNCVTPTQTIPANIGSIVTMICEIDANPITNVTFLWRTKHQEILFPSLSSSTSYYNHHHHNEQQQQQQAKYSTETSLLIMGSSNTFSSSSSSSSSNELRIDSDDDYGQYQCWAKNLAGNQIEPCFYNIYGKHR</sequence>
<dbReference type="SUPFAM" id="SSF48726">
    <property type="entry name" value="Immunoglobulin"/>
    <property type="match status" value="1"/>
</dbReference>
<feature type="domain" description="Ig-like" evidence="1">
    <location>
        <begin position="18"/>
        <end position="139"/>
    </location>
</feature>
<proteinExistence type="predicted"/>